<comment type="subcellular location">
    <subcellularLocation>
        <location evidence="7">Cytoplasm</location>
    </subcellularLocation>
</comment>
<keyword evidence="4 7" id="KW-0521">NADP</keyword>
<dbReference type="Gene3D" id="3.40.309.10">
    <property type="entry name" value="Aldehyde Dehydrogenase, Chain A, domain 2"/>
    <property type="match status" value="1"/>
</dbReference>
<keyword evidence="3 7" id="KW-0641">Proline biosynthesis</keyword>
<dbReference type="InterPro" id="IPR016161">
    <property type="entry name" value="Ald_DH/histidinol_DH"/>
</dbReference>
<dbReference type="InterPro" id="IPR000965">
    <property type="entry name" value="GPR_dom"/>
</dbReference>
<evidence type="ECO:0000256" key="3">
    <source>
        <dbReference type="ARBA" id="ARBA00022650"/>
    </source>
</evidence>
<comment type="caution">
    <text evidence="9">The sequence shown here is derived from an EMBL/GenBank/DDBJ whole genome shotgun (WGS) entry which is preliminary data.</text>
</comment>
<comment type="similarity">
    <text evidence="7">Belongs to the gamma-glutamyl phosphate reductase family.</text>
</comment>
<evidence type="ECO:0000313" key="9">
    <source>
        <dbReference type="EMBL" id="NJC06221.1"/>
    </source>
</evidence>
<organism evidence="9 10">
    <name type="scientific">Sphingomonas kaistensis</name>
    <dbReference type="NCBI Taxonomy" id="298708"/>
    <lineage>
        <taxon>Bacteria</taxon>
        <taxon>Pseudomonadati</taxon>
        <taxon>Pseudomonadota</taxon>
        <taxon>Alphaproteobacteria</taxon>
        <taxon>Sphingomonadales</taxon>
        <taxon>Sphingomonadaceae</taxon>
        <taxon>Sphingomonas</taxon>
    </lineage>
</organism>
<evidence type="ECO:0000256" key="7">
    <source>
        <dbReference type="HAMAP-Rule" id="MF_00412"/>
    </source>
</evidence>
<accession>A0A7X5Y9X1</accession>
<comment type="catalytic activity">
    <reaction evidence="6 7">
        <text>L-glutamate 5-semialdehyde + phosphate + NADP(+) = L-glutamyl 5-phosphate + NADPH + H(+)</text>
        <dbReference type="Rhea" id="RHEA:19541"/>
        <dbReference type="ChEBI" id="CHEBI:15378"/>
        <dbReference type="ChEBI" id="CHEBI:43474"/>
        <dbReference type="ChEBI" id="CHEBI:57783"/>
        <dbReference type="ChEBI" id="CHEBI:58066"/>
        <dbReference type="ChEBI" id="CHEBI:58274"/>
        <dbReference type="ChEBI" id="CHEBI:58349"/>
        <dbReference type="EC" id="1.2.1.41"/>
    </reaction>
</comment>
<dbReference type="EMBL" id="JAATJC010000001">
    <property type="protein sequence ID" value="NJC06221.1"/>
    <property type="molecule type" value="Genomic_DNA"/>
</dbReference>
<keyword evidence="2 7" id="KW-0028">Amino-acid biosynthesis</keyword>
<keyword evidence="5 7" id="KW-0560">Oxidoreductase</keyword>
<protein>
    <recommendedName>
        <fullName evidence="7">Gamma-glutamyl phosphate reductase</fullName>
        <shortName evidence="7">GPR</shortName>
        <ecNumber evidence="7">1.2.1.41</ecNumber>
    </recommendedName>
    <alternativeName>
        <fullName evidence="7">Glutamate-5-semialdehyde dehydrogenase</fullName>
    </alternativeName>
    <alternativeName>
        <fullName evidence="7">Glutamyl-gamma-semialdehyde dehydrogenase</fullName>
        <shortName evidence="7">GSA dehydrogenase</shortName>
    </alternativeName>
</protein>
<reference evidence="9 10" key="1">
    <citation type="submission" date="2020-03" db="EMBL/GenBank/DDBJ databases">
        <title>Genomic Encyclopedia of Type Strains, Phase IV (KMG-IV): sequencing the most valuable type-strain genomes for metagenomic binning, comparative biology and taxonomic classification.</title>
        <authorList>
            <person name="Goeker M."/>
        </authorList>
    </citation>
    <scope>NUCLEOTIDE SEQUENCE [LARGE SCALE GENOMIC DNA]</scope>
    <source>
        <strain evidence="9 10">DSM 16846</strain>
    </source>
</reference>
<dbReference type="HAMAP" id="MF_00412">
    <property type="entry name" value="ProA"/>
    <property type="match status" value="1"/>
</dbReference>
<dbReference type="InterPro" id="IPR020593">
    <property type="entry name" value="G-glutamylP_reductase_CS"/>
</dbReference>
<dbReference type="GO" id="GO:0004350">
    <property type="term" value="F:glutamate-5-semialdehyde dehydrogenase activity"/>
    <property type="evidence" value="ECO:0007669"/>
    <property type="project" value="UniProtKB-UniRule"/>
</dbReference>
<keyword evidence="10" id="KW-1185">Reference proteome</keyword>
<dbReference type="InterPro" id="IPR012134">
    <property type="entry name" value="Glu-5-SA_DH"/>
</dbReference>
<dbReference type="PANTHER" id="PTHR11063">
    <property type="entry name" value="GLUTAMATE SEMIALDEHYDE DEHYDROGENASE"/>
    <property type="match status" value="1"/>
</dbReference>
<feature type="domain" description="Aldehyde dehydrogenase" evidence="8">
    <location>
        <begin position="295"/>
        <end position="371"/>
    </location>
</feature>
<name>A0A7X5Y9X1_9SPHN</name>
<dbReference type="RefSeq" id="WP_209022834.1">
    <property type="nucleotide sequence ID" value="NZ_JAATJC010000001.1"/>
</dbReference>
<dbReference type="InterPro" id="IPR016162">
    <property type="entry name" value="Ald_DH_N"/>
</dbReference>
<evidence type="ECO:0000256" key="1">
    <source>
        <dbReference type="ARBA" id="ARBA00004985"/>
    </source>
</evidence>
<dbReference type="AlphaFoldDB" id="A0A7X5Y9X1"/>
<dbReference type="NCBIfam" id="NF001221">
    <property type="entry name" value="PRK00197.1"/>
    <property type="match status" value="1"/>
</dbReference>
<dbReference type="CDD" id="cd07079">
    <property type="entry name" value="ALDH_F18-19_ProA-GPR"/>
    <property type="match status" value="1"/>
</dbReference>
<dbReference type="InterPro" id="IPR015590">
    <property type="entry name" value="Aldehyde_DH_dom"/>
</dbReference>
<dbReference type="PROSITE" id="PS01223">
    <property type="entry name" value="PROA"/>
    <property type="match status" value="1"/>
</dbReference>
<dbReference type="EC" id="1.2.1.41" evidence="7"/>
<dbReference type="GO" id="GO:0055129">
    <property type="term" value="P:L-proline biosynthetic process"/>
    <property type="evidence" value="ECO:0007669"/>
    <property type="project" value="UniProtKB-UniRule"/>
</dbReference>
<dbReference type="Pfam" id="PF00171">
    <property type="entry name" value="Aldedh"/>
    <property type="match status" value="2"/>
</dbReference>
<keyword evidence="7" id="KW-0963">Cytoplasm</keyword>
<gene>
    <name evidence="7" type="primary">proA</name>
    <name evidence="9" type="ORF">GGQ97_002014</name>
</gene>
<comment type="function">
    <text evidence="7">Catalyzes the NADPH-dependent reduction of L-glutamate 5-phosphate into L-glutamate 5-semialdehyde and phosphate. The product spontaneously undergoes cyclization to form 1-pyrroline-5-carboxylate.</text>
</comment>
<evidence type="ECO:0000256" key="2">
    <source>
        <dbReference type="ARBA" id="ARBA00022605"/>
    </source>
</evidence>
<dbReference type="PIRSF" id="PIRSF000151">
    <property type="entry name" value="GPR"/>
    <property type="match status" value="1"/>
</dbReference>
<dbReference type="UniPathway" id="UPA00098">
    <property type="reaction ID" value="UER00360"/>
</dbReference>
<dbReference type="Proteomes" id="UP000558192">
    <property type="component" value="Unassembled WGS sequence"/>
</dbReference>
<dbReference type="GO" id="GO:0005737">
    <property type="term" value="C:cytoplasm"/>
    <property type="evidence" value="ECO:0007669"/>
    <property type="project" value="UniProtKB-SubCell"/>
</dbReference>
<dbReference type="NCBIfam" id="TIGR00407">
    <property type="entry name" value="proA"/>
    <property type="match status" value="1"/>
</dbReference>
<dbReference type="Gene3D" id="3.40.605.10">
    <property type="entry name" value="Aldehyde Dehydrogenase, Chain A, domain 1"/>
    <property type="match status" value="1"/>
</dbReference>
<evidence type="ECO:0000259" key="8">
    <source>
        <dbReference type="Pfam" id="PF00171"/>
    </source>
</evidence>
<dbReference type="InterPro" id="IPR016163">
    <property type="entry name" value="Ald_DH_C"/>
</dbReference>
<evidence type="ECO:0000256" key="4">
    <source>
        <dbReference type="ARBA" id="ARBA00022857"/>
    </source>
</evidence>
<evidence type="ECO:0000256" key="5">
    <source>
        <dbReference type="ARBA" id="ARBA00023002"/>
    </source>
</evidence>
<evidence type="ECO:0000313" key="10">
    <source>
        <dbReference type="Proteomes" id="UP000558192"/>
    </source>
</evidence>
<dbReference type="SUPFAM" id="SSF53720">
    <property type="entry name" value="ALDH-like"/>
    <property type="match status" value="1"/>
</dbReference>
<proteinExistence type="inferred from homology"/>
<feature type="domain" description="Aldehyde dehydrogenase" evidence="8">
    <location>
        <begin position="10"/>
        <end position="264"/>
    </location>
</feature>
<sequence>MTIDETMLAMGRAARSGAEALRGATADQRTAAIRAMATALRAHAGAVLAANAADLAAATRHHDRLMLDSERVEAIAAGLDSVAALPDPVGAEMARWQRPNGLDIARVRTPVGVIGMIYEARPNVTADAAAICVRSGNAVILRPGSDCLASSRAIHAALAEGLEAAGLPACAVQIVPTGDRAAVGALLSGLGGTLDLLIPRGGRSLVERVQAEARVPVLGHLEGVCHTYVHAAADPAMAAAIVRNAKLRRVSVCGSTETLLIDRAALPMLPAIADSLNGCELRGDAEAAAIVPMLPAREEDWRTEYLAPVLSIRTVRNWQEAASHIARYGTGHTEAIVTEDAGTAEAFLAAVDSAIVLWNASTQFADGGEFGFGAEIGIATGKLHARGPVGPEQLTSFKYVVRGNGQVRP</sequence>
<evidence type="ECO:0000256" key="6">
    <source>
        <dbReference type="ARBA" id="ARBA00049024"/>
    </source>
</evidence>
<dbReference type="PANTHER" id="PTHR11063:SF8">
    <property type="entry name" value="DELTA-1-PYRROLINE-5-CARBOXYLATE SYNTHASE"/>
    <property type="match status" value="1"/>
</dbReference>
<comment type="pathway">
    <text evidence="1 7">Amino-acid biosynthesis; L-proline biosynthesis; L-glutamate 5-semialdehyde from L-glutamate: step 2/2.</text>
</comment>
<dbReference type="GO" id="GO:0050661">
    <property type="term" value="F:NADP binding"/>
    <property type="evidence" value="ECO:0007669"/>
    <property type="project" value="InterPro"/>
</dbReference>